<name>A0A0U5FN80_ASPCI</name>
<evidence type="ECO:0000313" key="4">
    <source>
        <dbReference type="EMBL" id="CEL00914.1"/>
    </source>
</evidence>
<accession>A0A0U5FN80</accession>
<dbReference type="OMA" id="ANCQARS"/>
<dbReference type="PANTHER" id="PTHR10696">
    <property type="entry name" value="GAMMA-BUTYROBETAINE HYDROXYLASE-RELATED"/>
    <property type="match status" value="1"/>
</dbReference>
<dbReference type="OrthoDB" id="2117718at2759"/>
<dbReference type="EMBL" id="CDMC01000001">
    <property type="protein sequence ID" value="CEL00914.1"/>
    <property type="molecule type" value="Genomic_DNA"/>
</dbReference>
<organism evidence="4 5">
    <name type="scientific">Aspergillus calidoustus</name>
    <dbReference type="NCBI Taxonomy" id="454130"/>
    <lineage>
        <taxon>Eukaryota</taxon>
        <taxon>Fungi</taxon>
        <taxon>Dikarya</taxon>
        <taxon>Ascomycota</taxon>
        <taxon>Pezizomycotina</taxon>
        <taxon>Eurotiomycetes</taxon>
        <taxon>Eurotiomycetidae</taxon>
        <taxon>Eurotiales</taxon>
        <taxon>Aspergillaceae</taxon>
        <taxon>Aspergillus</taxon>
        <taxon>Aspergillus subgen. Nidulantes</taxon>
    </lineage>
</organism>
<gene>
    <name evidence="4" type="ORF">ASPCAL00506</name>
</gene>
<evidence type="ECO:0000256" key="1">
    <source>
        <dbReference type="ARBA" id="ARBA00023002"/>
    </source>
</evidence>
<dbReference type="InterPro" id="IPR003819">
    <property type="entry name" value="TauD/TfdA-like"/>
</dbReference>
<dbReference type="Pfam" id="PF02668">
    <property type="entry name" value="TauD"/>
    <property type="match status" value="1"/>
</dbReference>
<dbReference type="InterPro" id="IPR050411">
    <property type="entry name" value="AlphaKG_dependent_hydroxylases"/>
</dbReference>
<keyword evidence="5" id="KW-1185">Reference proteome</keyword>
<keyword evidence="2" id="KW-0045">Antibiotic biosynthesis</keyword>
<dbReference type="InterPro" id="IPR042098">
    <property type="entry name" value="TauD-like_sf"/>
</dbReference>
<reference evidence="5" key="1">
    <citation type="journal article" date="2016" name="Genome Announc.">
        <title>Draft genome sequences of fungus Aspergillus calidoustus.</title>
        <authorList>
            <person name="Horn F."/>
            <person name="Linde J."/>
            <person name="Mattern D.J."/>
            <person name="Walther G."/>
            <person name="Guthke R."/>
            <person name="Scherlach K."/>
            <person name="Martin K."/>
            <person name="Brakhage A.A."/>
            <person name="Petzke L."/>
            <person name="Valiante V."/>
        </authorList>
    </citation>
    <scope>NUCLEOTIDE SEQUENCE [LARGE SCALE GENOMIC DNA]</scope>
    <source>
        <strain evidence="5">SF006504</strain>
    </source>
</reference>
<evidence type="ECO:0000313" key="5">
    <source>
        <dbReference type="Proteomes" id="UP000054771"/>
    </source>
</evidence>
<evidence type="ECO:0000259" key="3">
    <source>
        <dbReference type="Pfam" id="PF02668"/>
    </source>
</evidence>
<dbReference type="GO" id="GO:0016491">
    <property type="term" value="F:oxidoreductase activity"/>
    <property type="evidence" value="ECO:0007669"/>
    <property type="project" value="UniProtKB-KW"/>
</dbReference>
<dbReference type="SUPFAM" id="SSF51197">
    <property type="entry name" value="Clavaminate synthase-like"/>
    <property type="match status" value="1"/>
</dbReference>
<proteinExistence type="predicted"/>
<dbReference type="PANTHER" id="PTHR10696:SF56">
    <property type="entry name" value="TAUD_TFDA-LIKE DOMAIN-CONTAINING PROTEIN"/>
    <property type="match status" value="1"/>
</dbReference>
<dbReference type="Proteomes" id="UP000054771">
    <property type="component" value="Unassembled WGS sequence"/>
</dbReference>
<keyword evidence="1" id="KW-0560">Oxidoreductase</keyword>
<dbReference type="AlphaFoldDB" id="A0A0U5FN80"/>
<evidence type="ECO:0000256" key="2">
    <source>
        <dbReference type="ARBA" id="ARBA00023194"/>
    </source>
</evidence>
<dbReference type="Gene3D" id="3.60.130.10">
    <property type="entry name" value="Clavaminate synthase-like"/>
    <property type="match status" value="1"/>
</dbReference>
<feature type="domain" description="TauD/TfdA-like" evidence="3">
    <location>
        <begin position="36"/>
        <end position="271"/>
    </location>
</feature>
<protein>
    <recommendedName>
        <fullName evidence="3">TauD/TfdA-like domain-containing protein</fullName>
    </recommendedName>
</protein>
<dbReference type="STRING" id="454130.A0A0U5FN80"/>
<sequence length="279" mass="31682">MRRFSGYIWPFARSAPVIPDLVAKDLAYANQPGHVGDISQLLDTKGIVKVTLNFKDESSDYLRILIRKLHQNYGHGLPIRHSASRGWFWDVRPTAQRAGQLARSETTKDFPWHTDCSYESSPPRFFALHVLQHDRCGGGTLSVMNVDSVSQLLSPSTTTALCKPNFRIATPPEFTKDNPHGYIVGSLLLVSETPAPNIIRFREDIVTPLNMEAANALTELKKALKEPQAQEQTIHFTSAHLPSGSILLIDNYRWLHMRDEVKDKGRHLRRVRWNAMPFY</sequence>
<dbReference type="GO" id="GO:0017000">
    <property type="term" value="P:antibiotic biosynthetic process"/>
    <property type="evidence" value="ECO:0007669"/>
    <property type="project" value="UniProtKB-KW"/>
</dbReference>